<feature type="region of interest" description="Disordered" evidence="1">
    <location>
        <begin position="214"/>
        <end position="239"/>
    </location>
</feature>
<dbReference type="Pfam" id="PF01312">
    <property type="entry name" value="Bac_export_2"/>
    <property type="match status" value="1"/>
</dbReference>
<accession>A0A6I6DP09</accession>
<sequence length="372" mass="39626">MSDSGERTEKATDRRLKEARRKGRIGRSQDFTAWVCIAAAAVMMPSTIARGSQLVTELMLDVTRASAAPSDAIAVDTLTSALTALVGVLLPMLLVVLVATAATAIAQGGVHLRGVTFRAEHLDLVAGVKRVFGGQALWEGAKALLKTAAIGGALWIVVSGLVPLLMASGRHRIDWLLAQAGGGVVGLLQVAVAVGLLLAAVDVAVVLRRNRKHTRMTKKEAKDEHKKSEGDPLVRSQRRSRQIAMSRNRMIAAVGDSDVVLVNPTHVAVALRYEPGRSAPRVVAKGAGIVAQKIREKAEEAGVPMVRDIPLARALHAACELGREIPEELYTAVAQVLAFVHQLKKRGSARGMHTMPAGTAGATDHDSRRRDR</sequence>
<dbReference type="KEGG" id="moj:D7D94_01835"/>
<reference evidence="3 4" key="1">
    <citation type="submission" date="2018-09" db="EMBL/GenBank/DDBJ databases">
        <title>Whole genome sequencing of Microbacterium oryzae strain MB-10T.</title>
        <authorList>
            <person name="Das S.K."/>
        </authorList>
    </citation>
    <scope>NUCLEOTIDE SEQUENCE [LARGE SCALE GENOMIC DNA]</scope>
    <source>
        <strain evidence="3 4">MB-10</strain>
    </source>
</reference>
<proteinExistence type="predicted"/>
<evidence type="ECO:0000256" key="2">
    <source>
        <dbReference type="SAM" id="Phobius"/>
    </source>
</evidence>
<keyword evidence="4" id="KW-1185">Reference proteome</keyword>
<dbReference type="InterPro" id="IPR006135">
    <property type="entry name" value="T3SS_substrate_exporter"/>
</dbReference>
<feature type="transmembrane region" description="Helical" evidence="2">
    <location>
        <begin position="31"/>
        <end position="49"/>
    </location>
</feature>
<feature type="compositionally biased region" description="Basic and acidic residues" evidence="1">
    <location>
        <begin position="1"/>
        <end position="16"/>
    </location>
</feature>
<gene>
    <name evidence="3" type="ORF">D7D94_01835</name>
</gene>
<keyword evidence="2" id="KW-0812">Transmembrane</keyword>
<protein>
    <submittedName>
        <fullName evidence="3">EscU/YscU/HrcU family type III secretion system export apparatus switch protein</fullName>
    </submittedName>
</protein>
<evidence type="ECO:0000313" key="4">
    <source>
        <dbReference type="Proteomes" id="UP000422989"/>
    </source>
</evidence>
<dbReference type="AlphaFoldDB" id="A0A6I6DP09"/>
<dbReference type="Gene3D" id="3.40.1690.10">
    <property type="entry name" value="secretion proteins EscU"/>
    <property type="match status" value="1"/>
</dbReference>
<dbReference type="GO" id="GO:0005886">
    <property type="term" value="C:plasma membrane"/>
    <property type="evidence" value="ECO:0007669"/>
    <property type="project" value="TreeGrafter"/>
</dbReference>
<feature type="transmembrane region" description="Helical" evidence="2">
    <location>
        <begin position="84"/>
        <end position="106"/>
    </location>
</feature>
<dbReference type="PANTHER" id="PTHR30531:SF12">
    <property type="entry name" value="FLAGELLAR BIOSYNTHETIC PROTEIN FLHB"/>
    <property type="match status" value="1"/>
</dbReference>
<feature type="transmembrane region" description="Helical" evidence="2">
    <location>
        <begin position="143"/>
        <end position="166"/>
    </location>
</feature>
<dbReference type="PRINTS" id="PR00950">
    <property type="entry name" value="TYPE3IMSPROT"/>
</dbReference>
<dbReference type="Proteomes" id="UP000422989">
    <property type="component" value="Chromosome"/>
</dbReference>
<feature type="compositionally biased region" description="Basic and acidic residues" evidence="1">
    <location>
        <begin position="363"/>
        <end position="372"/>
    </location>
</feature>
<dbReference type="PANTHER" id="PTHR30531">
    <property type="entry name" value="FLAGELLAR BIOSYNTHETIC PROTEIN FLHB"/>
    <property type="match status" value="1"/>
</dbReference>
<name>A0A6I6DP09_9MICO</name>
<evidence type="ECO:0000313" key="3">
    <source>
        <dbReference type="EMBL" id="QGU26562.1"/>
    </source>
</evidence>
<feature type="region of interest" description="Disordered" evidence="1">
    <location>
        <begin position="1"/>
        <end position="21"/>
    </location>
</feature>
<dbReference type="SUPFAM" id="SSF160544">
    <property type="entry name" value="EscU C-terminal domain-like"/>
    <property type="match status" value="1"/>
</dbReference>
<keyword evidence="2" id="KW-1133">Transmembrane helix</keyword>
<evidence type="ECO:0000256" key="1">
    <source>
        <dbReference type="SAM" id="MobiDB-lite"/>
    </source>
</evidence>
<organism evidence="3 4">
    <name type="scientific">Microbacterium oryzae</name>
    <dbReference type="NCBI Taxonomy" id="743009"/>
    <lineage>
        <taxon>Bacteria</taxon>
        <taxon>Bacillati</taxon>
        <taxon>Actinomycetota</taxon>
        <taxon>Actinomycetes</taxon>
        <taxon>Micrococcales</taxon>
        <taxon>Microbacteriaceae</taxon>
        <taxon>Microbacterium</taxon>
    </lineage>
</organism>
<dbReference type="GO" id="GO:0009306">
    <property type="term" value="P:protein secretion"/>
    <property type="evidence" value="ECO:0007669"/>
    <property type="project" value="InterPro"/>
</dbReference>
<dbReference type="RefSeq" id="WP_156240959.1">
    <property type="nucleotide sequence ID" value="NZ_BAAAZL010000002.1"/>
</dbReference>
<keyword evidence="2" id="KW-0472">Membrane</keyword>
<dbReference type="EMBL" id="CP032550">
    <property type="protein sequence ID" value="QGU26562.1"/>
    <property type="molecule type" value="Genomic_DNA"/>
</dbReference>
<feature type="transmembrane region" description="Helical" evidence="2">
    <location>
        <begin position="186"/>
        <end position="207"/>
    </location>
</feature>
<dbReference type="InterPro" id="IPR029025">
    <property type="entry name" value="T3SS_substrate_exporter_C"/>
</dbReference>
<dbReference type="OrthoDB" id="9807950at2"/>
<feature type="region of interest" description="Disordered" evidence="1">
    <location>
        <begin position="348"/>
        <end position="372"/>
    </location>
</feature>
<feature type="compositionally biased region" description="Basic and acidic residues" evidence="1">
    <location>
        <begin position="217"/>
        <end position="232"/>
    </location>
</feature>